<gene>
    <name evidence="2" type="ORF">GCL60_07995</name>
</gene>
<dbReference type="InterPro" id="IPR016181">
    <property type="entry name" value="Acyl_CoA_acyltransferase"/>
</dbReference>
<proteinExistence type="predicted"/>
<evidence type="ECO:0000259" key="1">
    <source>
        <dbReference type="PROSITE" id="PS51186"/>
    </source>
</evidence>
<dbReference type="InterPro" id="IPR000182">
    <property type="entry name" value="GNAT_dom"/>
</dbReference>
<dbReference type="AlphaFoldDB" id="A0A6N6VXL8"/>
<evidence type="ECO:0000313" key="2">
    <source>
        <dbReference type="EMBL" id="KAB8038795.1"/>
    </source>
</evidence>
<accession>A0A6N6VXL8</accession>
<dbReference type="Gene3D" id="3.40.630.30">
    <property type="match status" value="1"/>
</dbReference>
<dbReference type="PROSITE" id="PS51186">
    <property type="entry name" value="GNAT"/>
    <property type="match status" value="1"/>
</dbReference>
<comment type="caution">
    <text evidence="2">The sequence shown here is derived from an EMBL/GenBank/DDBJ whole genome shotgun (WGS) entry which is preliminary data.</text>
</comment>
<feature type="domain" description="N-acetyltransferase" evidence="1">
    <location>
        <begin position="12"/>
        <end position="182"/>
    </location>
</feature>
<reference evidence="2 3" key="1">
    <citation type="submission" date="2019-10" db="EMBL/GenBank/DDBJ databases">
        <title>New species of Slilvanegrellaceae.</title>
        <authorList>
            <person name="Pitt A."/>
            <person name="Hahn M.W."/>
        </authorList>
    </citation>
    <scope>NUCLEOTIDE SEQUENCE [LARGE SCALE GENOMIC DNA]</scope>
    <source>
        <strain evidence="2 3">SP-Ram-0.45-NSY-1</strain>
    </source>
</reference>
<keyword evidence="2" id="KW-0808">Transferase</keyword>
<sequence>MNSLVTIQSKRITLRSLKIEDYLQIFEYSKNLNVTKFLNWDYHKNTEETIDYLNRIISLYKYFPTSNLAILLNESETESEKIIGTIGLLPKNPKLPNQYELGFVLGENWWGKGYAYEAANTLISFTNKNFKIEKILAYCATQNIFSFRLLEKLGMKREGIIKKHILKNGDFLDSYLYSLQNIK</sequence>
<dbReference type="EMBL" id="WFLM01000003">
    <property type="protein sequence ID" value="KAB8038795.1"/>
    <property type="molecule type" value="Genomic_DNA"/>
</dbReference>
<dbReference type="GO" id="GO:0016747">
    <property type="term" value="F:acyltransferase activity, transferring groups other than amino-acyl groups"/>
    <property type="evidence" value="ECO:0007669"/>
    <property type="project" value="InterPro"/>
</dbReference>
<dbReference type="Pfam" id="PF13302">
    <property type="entry name" value="Acetyltransf_3"/>
    <property type="match status" value="1"/>
</dbReference>
<keyword evidence="3" id="KW-1185">Reference proteome</keyword>
<dbReference type="InterPro" id="IPR051531">
    <property type="entry name" value="N-acetyltransferase"/>
</dbReference>
<dbReference type="OrthoDB" id="5292292at2"/>
<protein>
    <submittedName>
        <fullName evidence="2">GNAT family N-acetyltransferase</fullName>
    </submittedName>
</protein>
<evidence type="ECO:0000313" key="3">
    <source>
        <dbReference type="Proteomes" id="UP000437748"/>
    </source>
</evidence>
<dbReference type="SUPFAM" id="SSF55729">
    <property type="entry name" value="Acyl-CoA N-acyltransferases (Nat)"/>
    <property type="match status" value="1"/>
</dbReference>
<dbReference type="Proteomes" id="UP000437748">
    <property type="component" value="Unassembled WGS sequence"/>
</dbReference>
<name>A0A6N6VXL8_9BACT</name>
<organism evidence="2 3">
    <name type="scientific">Silvanigrella paludirubra</name>
    <dbReference type="NCBI Taxonomy" id="2499159"/>
    <lineage>
        <taxon>Bacteria</taxon>
        <taxon>Pseudomonadati</taxon>
        <taxon>Bdellovibrionota</taxon>
        <taxon>Oligoflexia</taxon>
        <taxon>Silvanigrellales</taxon>
        <taxon>Silvanigrellaceae</taxon>
        <taxon>Silvanigrella</taxon>
    </lineage>
</organism>
<dbReference type="PANTHER" id="PTHR43792">
    <property type="entry name" value="GNAT FAMILY, PUTATIVE (AFU_ORTHOLOGUE AFUA_3G00765)-RELATED-RELATED"/>
    <property type="match status" value="1"/>
</dbReference>
<dbReference type="RefSeq" id="WP_153420132.1">
    <property type="nucleotide sequence ID" value="NZ_WFLM01000003.1"/>
</dbReference>
<dbReference type="PANTHER" id="PTHR43792:SF1">
    <property type="entry name" value="N-ACETYLTRANSFERASE DOMAIN-CONTAINING PROTEIN"/>
    <property type="match status" value="1"/>
</dbReference>